<feature type="chain" id="PRO_5046427064" evidence="1">
    <location>
        <begin position="23"/>
        <end position="169"/>
    </location>
</feature>
<evidence type="ECO:0000256" key="1">
    <source>
        <dbReference type="SAM" id="SignalP"/>
    </source>
</evidence>
<proteinExistence type="predicted"/>
<sequence length="169" mass="19223">MKHKLLGVLGLLFLLSINAAFAVSPVSDLKKVGSGQMEWLFFSLYDASLYSETGTYQSNRFPIALQIKYHKQIDKKHLLEATQEQWQHLGIDNKQQNDWLMLLNQIWPDVNSGDELTFVVQADASNMFYFNNEPIGKIEDGAFSAAFLAIWLSENTSRPKLRQQLIGAL</sequence>
<keyword evidence="3" id="KW-0413">Isomerase</keyword>
<gene>
    <name evidence="3" type="ORF">K6Y31_20035</name>
</gene>
<dbReference type="Gene3D" id="3.50.70.10">
    <property type="match status" value="1"/>
</dbReference>
<keyword evidence="1" id="KW-0732">Signal</keyword>
<dbReference type="InterPro" id="IPR016088">
    <property type="entry name" value="Chalcone_isomerase_3-sand"/>
</dbReference>
<name>A0ABS8WFJ1_9GAMM</name>
<dbReference type="Proteomes" id="UP001201273">
    <property type="component" value="Unassembled WGS sequence"/>
</dbReference>
<organism evidence="3 4">
    <name type="scientific">Motilimonas cestriensis</name>
    <dbReference type="NCBI Taxonomy" id="2742685"/>
    <lineage>
        <taxon>Bacteria</taxon>
        <taxon>Pseudomonadati</taxon>
        <taxon>Pseudomonadota</taxon>
        <taxon>Gammaproteobacteria</taxon>
        <taxon>Alteromonadales</taxon>
        <taxon>Alteromonadales genera incertae sedis</taxon>
        <taxon>Motilimonas</taxon>
    </lineage>
</organism>
<evidence type="ECO:0000313" key="4">
    <source>
        <dbReference type="Proteomes" id="UP001201273"/>
    </source>
</evidence>
<accession>A0ABS8WFJ1</accession>
<keyword evidence="4" id="KW-1185">Reference proteome</keyword>
<dbReference type="RefSeq" id="WP_233054813.1">
    <property type="nucleotide sequence ID" value="NZ_JAIMJA010000032.1"/>
</dbReference>
<dbReference type="GO" id="GO:0016853">
    <property type="term" value="F:isomerase activity"/>
    <property type="evidence" value="ECO:0007669"/>
    <property type="project" value="UniProtKB-KW"/>
</dbReference>
<comment type="caution">
    <text evidence="3">The sequence shown here is derived from an EMBL/GenBank/DDBJ whole genome shotgun (WGS) entry which is preliminary data.</text>
</comment>
<evidence type="ECO:0000313" key="3">
    <source>
        <dbReference type="EMBL" id="MCE2597068.1"/>
    </source>
</evidence>
<dbReference type="InterPro" id="IPR016087">
    <property type="entry name" value="Chalcone_isomerase"/>
</dbReference>
<dbReference type="Pfam" id="PF16036">
    <property type="entry name" value="Chalcone_3"/>
    <property type="match status" value="1"/>
</dbReference>
<reference evidence="3 4" key="1">
    <citation type="journal article" date="2022" name="Environ. Microbiol. Rep.">
        <title>Eco-phylogenetic analyses reveal divergent evolution of vitamin B12 metabolism in the marine bacterial family 'Psychromonadaceae'.</title>
        <authorList>
            <person name="Jin X."/>
            <person name="Yang Y."/>
            <person name="Cao H."/>
            <person name="Gao B."/>
            <person name="Zhao Z."/>
        </authorList>
    </citation>
    <scope>NUCLEOTIDE SEQUENCE [LARGE SCALE GENOMIC DNA]</scope>
    <source>
        <strain evidence="3 4">MKS20</strain>
    </source>
</reference>
<evidence type="ECO:0000259" key="2">
    <source>
        <dbReference type="Pfam" id="PF16036"/>
    </source>
</evidence>
<dbReference type="EMBL" id="JAIMJA010000032">
    <property type="protein sequence ID" value="MCE2597068.1"/>
    <property type="molecule type" value="Genomic_DNA"/>
</dbReference>
<protein>
    <submittedName>
        <fullName evidence="3">Chalcone isomerase family protein</fullName>
    </submittedName>
</protein>
<feature type="domain" description="Chalcone isomerase" evidence="2">
    <location>
        <begin position="29"/>
        <end position="167"/>
    </location>
</feature>
<feature type="signal peptide" evidence="1">
    <location>
        <begin position="1"/>
        <end position="22"/>
    </location>
</feature>